<dbReference type="GO" id="GO:0005829">
    <property type="term" value="C:cytosol"/>
    <property type="evidence" value="ECO:0007669"/>
    <property type="project" value="TreeGrafter"/>
</dbReference>
<evidence type="ECO:0000256" key="1">
    <source>
        <dbReference type="SAM" id="MobiDB-lite"/>
    </source>
</evidence>
<dbReference type="GO" id="GO:0005524">
    <property type="term" value="F:ATP binding"/>
    <property type="evidence" value="ECO:0007669"/>
    <property type="project" value="InterPro"/>
</dbReference>
<dbReference type="Pfam" id="PF08463">
    <property type="entry name" value="EcoEI_R_C"/>
    <property type="match status" value="1"/>
</dbReference>
<dbReference type="PROSITE" id="PS51192">
    <property type="entry name" value="HELICASE_ATP_BIND_1"/>
    <property type="match status" value="1"/>
</dbReference>
<keyword evidence="3" id="KW-0378">Hydrolase</keyword>
<dbReference type="SUPFAM" id="SSF52540">
    <property type="entry name" value="P-loop containing nucleoside triphosphate hydrolases"/>
    <property type="match status" value="2"/>
</dbReference>
<dbReference type="InterPro" id="IPR014001">
    <property type="entry name" value="Helicase_ATP-bd"/>
</dbReference>
<dbReference type="Proteomes" id="UP000033664">
    <property type="component" value="Unassembled WGS sequence"/>
</dbReference>
<dbReference type="InterPro" id="IPR050742">
    <property type="entry name" value="Helicase_Restrict-Modif_Enz"/>
</dbReference>
<organism evidence="3 4">
    <name type="scientific">Pseudoalteromonas ruthenica</name>
    <dbReference type="NCBI Taxonomy" id="151081"/>
    <lineage>
        <taxon>Bacteria</taxon>
        <taxon>Pseudomonadati</taxon>
        <taxon>Pseudomonadota</taxon>
        <taxon>Gammaproteobacteria</taxon>
        <taxon>Alteromonadales</taxon>
        <taxon>Pseudoalteromonadaceae</taxon>
        <taxon>Pseudoalteromonas</taxon>
    </lineage>
</organism>
<dbReference type="Gene3D" id="3.90.1570.30">
    <property type="match status" value="1"/>
</dbReference>
<dbReference type="CDD" id="cd18799">
    <property type="entry name" value="SF2_C_EcoAI-like"/>
    <property type="match status" value="1"/>
</dbReference>
<dbReference type="GO" id="GO:0006304">
    <property type="term" value="P:DNA modification"/>
    <property type="evidence" value="ECO:0007669"/>
    <property type="project" value="InterPro"/>
</dbReference>
<sequence>MVNQNPEQIARDEIDGLLEQAGWSVQDKKKIDFSASIGVAIREYQTDVGPADFVLFVDKQAVGVIEAKPESWGDKITTVEGQSQGYANAKLKWVNNSQPLRFVYESTGVITRFTDGADPHPRSREVFNFHRPETLSTWLKEPKSLRGRLQDFPPLIEDGLRDCQITAITNLEESFKQDKPRALVQMATGSGKTFTAITASYRLLRERVSAKRILFLVDTKNLGEQAEQEFMSFVPNDDNRKFTELYTVQRLKNQYIAKDAQVCISTIQRMYSILRDEPLDESLEEENPAEQFTKPKEPLSVVYNEKIPPEFFDVIIIDECHRSIYNLWRQVLEYFDAYLVGLTATPDNRTFGFFRKNVVSEYDHEKAVADGVNVGNEIFVIETEKTKQGGKIEAKQQVERRERSTRRKRWEQQDQDEAYTSKQLDRDIVNPDQIRTVIQTFKGALPTIFPGRQEVPKTLIFAKTDSHADDIIQTVREEFGESNQFCKKVTYRVAKDNLDAEGKLVDKGEDPKSILSQFRNDYYPRIAVTVDMIATGTDVKALECLLFMRDVKSKNYFEQMKGRGTRTLDKDSLQKVTPSAPSAKTHYVIVDAIGVTKSVKTASQPLITKPSVPLKDLAMGVLMGASDSDTVSSLAGRLARLDKQLDDKERARIAEKAGGTPLLMIVGELFNAIDGDRVEQKALEIACQPVGTDPGDDARNKAQQQLVSQVANVFNRELIDLIDTIRRDKEQTIVHDDLDKVIKAEWDGETTENAKVLTKEFSEYLQVQADEIDALSIYFHTPARRSEVTYPQIKALLEKLKQERPKLAPLRIWQAYAHLDNYQGENPLTELTALVALIRRVCGLDSEITTFSSTVRKNFQDWIMKYHASGGSNKFNEQQMQWLHAIRDHISSSFHFERDDLDMTPFDAKGGLMGMYQQFGDKMDWVIEELNRELVA</sequence>
<dbReference type="EMBL" id="JXXZ01000002">
    <property type="protein sequence ID" value="KJZ01682.1"/>
    <property type="molecule type" value="Genomic_DNA"/>
</dbReference>
<evidence type="ECO:0000259" key="2">
    <source>
        <dbReference type="PROSITE" id="PS51192"/>
    </source>
</evidence>
<dbReference type="GeneID" id="58227187"/>
<reference evidence="3 4" key="1">
    <citation type="journal article" date="2015" name="BMC Genomics">
        <title>Genome mining reveals unlocked bioactive potential of marine Gram-negative bacteria.</title>
        <authorList>
            <person name="Machado H."/>
            <person name="Sonnenschein E.C."/>
            <person name="Melchiorsen J."/>
            <person name="Gram L."/>
        </authorList>
    </citation>
    <scope>NUCLEOTIDE SEQUENCE [LARGE SCALE GENOMIC DNA]</scope>
    <source>
        <strain evidence="3 4">S3137</strain>
    </source>
</reference>
<dbReference type="AlphaFoldDB" id="A0A0F4PQ86"/>
<accession>A0A0F4PQ86</accession>
<gene>
    <name evidence="3" type="ORF">TW72_01650</name>
</gene>
<feature type="region of interest" description="Disordered" evidence="1">
    <location>
        <begin position="390"/>
        <end position="418"/>
    </location>
</feature>
<keyword evidence="3" id="KW-0540">Nuclease</keyword>
<protein>
    <submittedName>
        <fullName evidence="3">Restriction endonuclease subunit R</fullName>
    </submittedName>
</protein>
<dbReference type="InterPro" id="IPR013670">
    <property type="entry name" value="EcoEI_R_C_dom"/>
</dbReference>
<keyword evidence="4" id="KW-1185">Reference proteome</keyword>
<dbReference type="CDD" id="cd18032">
    <property type="entry name" value="DEXHc_RE_I_III_res"/>
    <property type="match status" value="1"/>
</dbReference>
<proteinExistence type="predicted"/>
<dbReference type="SMART" id="SM00487">
    <property type="entry name" value="DEXDc"/>
    <property type="match status" value="1"/>
</dbReference>
<dbReference type="GO" id="GO:0004519">
    <property type="term" value="F:endonuclease activity"/>
    <property type="evidence" value="ECO:0007669"/>
    <property type="project" value="UniProtKB-KW"/>
</dbReference>
<dbReference type="OrthoDB" id="9804086at2"/>
<dbReference type="RefSeq" id="WP_045979130.1">
    <property type="nucleotide sequence ID" value="NZ_JXXY01000006.1"/>
</dbReference>
<evidence type="ECO:0000313" key="4">
    <source>
        <dbReference type="Proteomes" id="UP000033664"/>
    </source>
</evidence>
<dbReference type="GO" id="GO:0016787">
    <property type="term" value="F:hydrolase activity"/>
    <property type="evidence" value="ECO:0007669"/>
    <property type="project" value="InterPro"/>
</dbReference>
<dbReference type="PANTHER" id="PTHR47396:SF1">
    <property type="entry name" value="ATP-DEPENDENT HELICASE IRC3-RELATED"/>
    <property type="match status" value="1"/>
</dbReference>
<dbReference type="Pfam" id="PF04851">
    <property type="entry name" value="ResIII"/>
    <property type="match status" value="1"/>
</dbReference>
<dbReference type="Gene3D" id="3.40.50.300">
    <property type="entry name" value="P-loop containing nucleotide triphosphate hydrolases"/>
    <property type="match status" value="2"/>
</dbReference>
<evidence type="ECO:0000313" key="3">
    <source>
        <dbReference type="EMBL" id="KJZ01682.1"/>
    </source>
</evidence>
<dbReference type="PANTHER" id="PTHR47396">
    <property type="entry name" value="TYPE I RESTRICTION ENZYME ECOKI R PROTEIN"/>
    <property type="match status" value="1"/>
</dbReference>
<name>A0A0F4PQ86_9GAMM</name>
<feature type="compositionally biased region" description="Basic and acidic residues" evidence="1">
    <location>
        <begin position="390"/>
        <end position="402"/>
    </location>
</feature>
<comment type="caution">
    <text evidence="3">The sequence shown here is derived from an EMBL/GenBank/DDBJ whole genome shotgun (WGS) entry which is preliminary data.</text>
</comment>
<keyword evidence="3" id="KW-0255">Endonuclease</keyword>
<feature type="domain" description="Helicase ATP-binding" evidence="2">
    <location>
        <begin position="173"/>
        <end position="364"/>
    </location>
</feature>
<dbReference type="PATRIC" id="fig|151081.8.peg.1509"/>
<dbReference type="GO" id="GO:0003677">
    <property type="term" value="F:DNA binding"/>
    <property type="evidence" value="ECO:0007669"/>
    <property type="project" value="InterPro"/>
</dbReference>
<dbReference type="InterPro" id="IPR006935">
    <property type="entry name" value="Helicase/UvrB_N"/>
</dbReference>
<dbReference type="InterPro" id="IPR027417">
    <property type="entry name" value="P-loop_NTPase"/>
</dbReference>